<feature type="transmembrane region" description="Helical" evidence="8">
    <location>
        <begin position="556"/>
        <end position="574"/>
    </location>
</feature>
<keyword evidence="7 8" id="KW-0472">Membrane</keyword>
<protein>
    <submittedName>
        <fullName evidence="10">DHA2 family efflux MFS transporter permease subunit</fullName>
    </submittedName>
</protein>
<evidence type="ECO:0000256" key="4">
    <source>
        <dbReference type="ARBA" id="ARBA00022475"/>
    </source>
</evidence>
<feature type="domain" description="Major facilitator superfamily (MFS) profile" evidence="9">
    <location>
        <begin position="85"/>
        <end position="579"/>
    </location>
</feature>
<comment type="similarity">
    <text evidence="2">Belongs to the major facilitator superfamily. EmrB family.</text>
</comment>
<feature type="transmembrane region" description="Helical" evidence="8">
    <location>
        <begin position="399"/>
        <end position="417"/>
    </location>
</feature>
<dbReference type="InterPro" id="IPR004638">
    <property type="entry name" value="EmrB-like"/>
</dbReference>
<dbReference type="Pfam" id="PF07690">
    <property type="entry name" value="MFS_1"/>
    <property type="match status" value="1"/>
</dbReference>
<feature type="transmembrane region" description="Helical" evidence="8">
    <location>
        <begin position="123"/>
        <end position="143"/>
    </location>
</feature>
<dbReference type="PANTHER" id="PTHR42718:SF9">
    <property type="entry name" value="MAJOR FACILITATOR SUPERFAMILY MULTIDRUG TRANSPORTER MFSC"/>
    <property type="match status" value="1"/>
</dbReference>
<feature type="transmembrane region" description="Helical" evidence="8">
    <location>
        <begin position="429"/>
        <end position="450"/>
    </location>
</feature>
<dbReference type="PRINTS" id="PR01036">
    <property type="entry name" value="TCRTETB"/>
</dbReference>
<dbReference type="InterPro" id="IPR036259">
    <property type="entry name" value="MFS_trans_sf"/>
</dbReference>
<evidence type="ECO:0000256" key="5">
    <source>
        <dbReference type="ARBA" id="ARBA00022692"/>
    </source>
</evidence>
<keyword evidence="6 8" id="KW-1133">Transmembrane helix</keyword>
<evidence type="ECO:0000256" key="8">
    <source>
        <dbReference type="SAM" id="Phobius"/>
    </source>
</evidence>
<dbReference type="Gene3D" id="1.20.1720.10">
    <property type="entry name" value="Multidrug resistance protein D"/>
    <property type="match status" value="1"/>
</dbReference>
<dbReference type="RefSeq" id="WP_235117990.1">
    <property type="nucleotide sequence ID" value="NZ_CP090978.1"/>
</dbReference>
<gene>
    <name evidence="10" type="ORF">L0M14_17855</name>
</gene>
<keyword evidence="11" id="KW-1185">Reference proteome</keyword>
<dbReference type="Proteomes" id="UP001649230">
    <property type="component" value="Chromosome"/>
</dbReference>
<feature type="transmembrane region" description="Helical" evidence="8">
    <location>
        <begin position="85"/>
        <end position="111"/>
    </location>
</feature>
<dbReference type="InterPro" id="IPR020846">
    <property type="entry name" value="MFS_dom"/>
</dbReference>
<evidence type="ECO:0000259" key="9">
    <source>
        <dbReference type="PROSITE" id="PS50850"/>
    </source>
</evidence>
<dbReference type="PANTHER" id="PTHR42718">
    <property type="entry name" value="MAJOR FACILITATOR SUPERFAMILY MULTIDRUG TRANSPORTER MFSC"/>
    <property type="match status" value="1"/>
</dbReference>
<feature type="transmembrane region" description="Helical" evidence="8">
    <location>
        <begin position="6"/>
        <end position="23"/>
    </location>
</feature>
<organism evidence="10 11">
    <name type="scientific">Paenibacillus hexagrammi</name>
    <dbReference type="NCBI Taxonomy" id="2908839"/>
    <lineage>
        <taxon>Bacteria</taxon>
        <taxon>Bacillati</taxon>
        <taxon>Bacillota</taxon>
        <taxon>Bacilli</taxon>
        <taxon>Bacillales</taxon>
        <taxon>Paenibacillaceae</taxon>
        <taxon>Paenibacillus</taxon>
    </lineage>
</organism>
<feature type="transmembrane region" description="Helical" evidence="8">
    <location>
        <begin position="338"/>
        <end position="363"/>
    </location>
</feature>
<feature type="transmembrane region" description="Helical" evidence="8">
    <location>
        <begin position="150"/>
        <end position="174"/>
    </location>
</feature>
<sequence length="594" mass="65128">MNAYVVGYVLFSLLILLTANWMFTGRRRRRKQLAEGRYSPIPEPSPLLVEMSEELNGEHHPNNDSVPHTRSASPRGGGEIHVGQLLTVLMLGAFVAILNQTLINVAIPHIMMDFNVTANVVQWLTTGYMLVNGVMIPITAFLIERFGSRFMFLTAMILFTVGALVCALAPNFPILMSGRVIQAAGAGIIMPLMMTVFLTVFLPEKRGSAMGTMGIAMIFAPAIGPTLSGWLVQTYTWRLLFYIVLPIGLLDIILAFFLMGNVTKMSKVKFDFWGFLFSTVGFGGLLFAFSEAGSAGWLSFRVLGTMIVGILSLIAFVWRELTAQEPMIDLRVFTYNVFTLTTIVSSIINMAMFAAMILLPIYLQNIRGFTPLASGLLLLPGAILMGIMQPISGMIFDRIGARWLAVVGLIITTITTWEFSKLTADTPYAHILLLYCLRMFGMSFMMMTIMTEGMNQLPRHLHSHGTAMSNTLRQVAGSLGTALLVTVMSSRADFHMGNFGNTFTSTNPSIVSQLSHLSQGFAVMAHLPVETAGKLVSTLLYATAMKESTINGINDAFIIATAITAVALVLSFFISRVKNKTNFMTKSPFSNSLS</sequence>
<dbReference type="SUPFAM" id="SSF103473">
    <property type="entry name" value="MFS general substrate transporter"/>
    <property type="match status" value="1"/>
</dbReference>
<evidence type="ECO:0000256" key="3">
    <source>
        <dbReference type="ARBA" id="ARBA00022448"/>
    </source>
</evidence>
<feature type="transmembrane region" description="Helical" evidence="8">
    <location>
        <begin position="180"/>
        <end position="202"/>
    </location>
</feature>
<feature type="transmembrane region" description="Helical" evidence="8">
    <location>
        <begin position="214"/>
        <end position="233"/>
    </location>
</feature>
<comment type="subcellular location">
    <subcellularLocation>
        <location evidence="1">Cell membrane</location>
        <topology evidence="1">Multi-pass membrane protein</topology>
    </subcellularLocation>
</comment>
<name>A0ABY3SEZ7_9BACL</name>
<dbReference type="EMBL" id="CP090978">
    <property type="protein sequence ID" value="UJF31645.1"/>
    <property type="molecule type" value="Genomic_DNA"/>
</dbReference>
<dbReference type="InterPro" id="IPR011701">
    <property type="entry name" value="MFS"/>
</dbReference>
<dbReference type="PROSITE" id="PS50850">
    <property type="entry name" value="MFS"/>
    <property type="match status" value="1"/>
</dbReference>
<feature type="transmembrane region" description="Helical" evidence="8">
    <location>
        <begin position="295"/>
        <end position="318"/>
    </location>
</feature>
<dbReference type="NCBIfam" id="TIGR00711">
    <property type="entry name" value="efflux_EmrB"/>
    <property type="match status" value="1"/>
</dbReference>
<keyword evidence="3" id="KW-0813">Transport</keyword>
<evidence type="ECO:0000256" key="6">
    <source>
        <dbReference type="ARBA" id="ARBA00022989"/>
    </source>
</evidence>
<dbReference type="Gene3D" id="1.20.1250.20">
    <property type="entry name" value="MFS general substrate transporter like domains"/>
    <property type="match status" value="1"/>
</dbReference>
<evidence type="ECO:0000256" key="7">
    <source>
        <dbReference type="ARBA" id="ARBA00023136"/>
    </source>
</evidence>
<proteinExistence type="inferred from homology"/>
<accession>A0ABY3SEZ7</accession>
<evidence type="ECO:0000313" key="11">
    <source>
        <dbReference type="Proteomes" id="UP001649230"/>
    </source>
</evidence>
<feature type="transmembrane region" description="Helical" evidence="8">
    <location>
        <begin position="239"/>
        <end position="258"/>
    </location>
</feature>
<dbReference type="CDD" id="cd17503">
    <property type="entry name" value="MFS_LmrB_MDR_like"/>
    <property type="match status" value="1"/>
</dbReference>
<keyword evidence="4" id="KW-1003">Cell membrane</keyword>
<feature type="transmembrane region" description="Helical" evidence="8">
    <location>
        <begin position="270"/>
        <end position="289"/>
    </location>
</feature>
<evidence type="ECO:0000256" key="2">
    <source>
        <dbReference type="ARBA" id="ARBA00008537"/>
    </source>
</evidence>
<reference evidence="10 11" key="1">
    <citation type="journal article" date="2024" name="Int. J. Syst. Evol. Microbiol.">
        <title>Paenibacillus hexagrammi sp. nov., a novel bacterium isolated from the gut content of Hexagrammos agrammus.</title>
        <authorList>
            <person name="Jung H.K."/>
            <person name="Kim D.G."/>
            <person name="Zin H."/>
            <person name="Park J."/>
            <person name="Jung H."/>
            <person name="Kim Y.O."/>
            <person name="Kong H.J."/>
            <person name="Kim J.W."/>
            <person name="Kim Y.S."/>
        </authorList>
    </citation>
    <scope>NUCLEOTIDE SEQUENCE [LARGE SCALE GENOMIC DNA]</scope>
    <source>
        <strain evidence="10 11">YPD9-1</strain>
    </source>
</reference>
<evidence type="ECO:0000256" key="1">
    <source>
        <dbReference type="ARBA" id="ARBA00004651"/>
    </source>
</evidence>
<keyword evidence="5 8" id="KW-0812">Transmembrane</keyword>
<feature type="transmembrane region" description="Helical" evidence="8">
    <location>
        <begin position="369"/>
        <end position="387"/>
    </location>
</feature>
<evidence type="ECO:0000313" key="10">
    <source>
        <dbReference type="EMBL" id="UJF31645.1"/>
    </source>
</evidence>